<dbReference type="Gene3D" id="1.25.10.10">
    <property type="entry name" value="Leucine-rich Repeat Variant"/>
    <property type="match status" value="1"/>
</dbReference>
<dbReference type="InterPro" id="IPR011989">
    <property type="entry name" value="ARM-like"/>
</dbReference>
<dbReference type="InterPro" id="IPR021133">
    <property type="entry name" value="HEAT_type_2"/>
</dbReference>
<reference evidence="1 2" key="1">
    <citation type="submission" date="2016-10" db="EMBL/GenBank/DDBJ databases">
        <authorList>
            <person name="de Groot N.N."/>
        </authorList>
    </citation>
    <scope>NUCLEOTIDE SEQUENCE [LARGE SCALE GENOMIC DNA]</scope>
    <source>
        <strain evidence="1 2">OK461</strain>
    </source>
</reference>
<name>A0A1I2IL92_9ACTN</name>
<dbReference type="InterPro" id="IPR016024">
    <property type="entry name" value="ARM-type_fold"/>
</dbReference>
<sequence>MDDPSPAVRRSAVDVLTETVPPATGPALAAALRDPHSDVRCAAAASLHELVETLPAEPDLREGLAATLTEDDPVVRAAALDVLRALRVGDAELFADVLAAPATAVRVEAVRALVSVDAAEPLSQAAADPSREVRVTVAKALASA</sequence>
<accession>A0A1I2IL92</accession>
<gene>
    <name evidence="1" type="ORF">SAMN02787118_106396</name>
</gene>
<dbReference type="Proteomes" id="UP000181942">
    <property type="component" value="Unassembled WGS sequence"/>
</dbReference>
<evidence type="ECO:0000313" key="2">
    <source>
        <dbReference type="Proteomes" id="UP000181942"/>
    </source>
</evidence>
<dbReference type="EMBL" id="FONR01000006">
    <property type="protein sequence ID" value="SFF43089.1"/>
    <property type="molecule type" value="Genomic_DNA"/>
</dbReference>
<proteinExistence type="predicted"/>
<dbReference type="SUPFAM" id="SSF48371">
    <property type="entry name" value="ARM repeat"/>
    <property type="match status" value="1"/>
</dbReference>
<dbReference type="InterPro" id="IPR004155">
    <property type="entry name" value="PBS_lyase_HEAT"/>
</dbReference>
<dbReference type="RefSeq" id="WP_075028585.1">
    <property type="nucleotide sequence ID" value="NZ_FONR01000006.1"/>
</dbReference>
<organism evidence="1 2">
    <name type="scientific">Streptomyces mirabilis</name>
    <dbReference type="NCBI Taxonomy" id="68239"/>
    <lineage>
        <taxon>Bacteria</taxon>
        <taxon>Bacillati</taxon>
        <taxon>Actinomycetota</taxon>
        <taxon>Actinomycetes</taxon>
        <taxon>Kitasatosporales</taxon>
        <taxon>Streptomycetaceae</taxon>
        <taxon>Streptomyces</taxon>
    </lineage>
</organism>
<dbReference type="SMART" id="SM00567">
    <property type="entry name" value="EZ_HEAT"/>
    <property type="match status" value="3"/>
</dbReference>
<dbReference type="Pfam" id="PF13646">
    <property type="entry name" value="HEAT_2"/>
    <property type="match status" value="1"/>
</dbReference>
<evidence type="ECO:0000313" key="1">
    <source>
        <dbReference type="EMBL" id="SFF43089.1"/>
    </source>
</evidence>
<protein>
    <submittedName>
        <fullName evidence="1">HEAT repeat-containing protein</fullName>
    </submittedName>
</protein>
<dbReference type="PROSITE" id="PS50077">
    <property type="entry name" value="HEAT_REPEAT"/>
    <property type="match status" value="1"/>
</dbReference>
<dbReference type="AlphaFoldDB" id="A0A1I2IL92"/>